<sequence length="652" mass="76000">MNITENYIGYDIENYIGYDALVSYLIESKNHLTYRGFLNLNQDIIIISSLNSLTNSSLTLDKWQNFDITWYKRFLNAAKNLFEPDIFDALKDKIKAEHLQRIKELQIFWQEIIKEFNKKKKNLVETSQSDLPKKKQEVINECDKKNLILAKISQPDTLLSKKIGKDSIKNLSELLQPDLQIIKEYEKENLLLAKISQPDTSLSKKTGKDSIKNLSELLQPDLQVIKEYEKENLLLAENSQPDVLLTKKTVKIPVKNLSETSQSVLPNQFTDFCYDILHELENKSYANLFYKYVEKDVKNKVIENPMDLFTINLKLKNNQYTSLEEFEKDIRLIFCNCYTYNDIKSEVYSSGKALECIFNKKWNEKLIHQDRQTRELKRQTKELKRVRDNDTEDTDRSWKKQIQILEQNKNNLMYRQVVNDALLVASAYENLVIGNIIPFIEILKTFLLTRSKMSLTLANESMLQAIVESLLPLKYRIPELSLVMDGKKLKGSGRFGYSDIFVLKGIGDNYISLELKYISLVGLIKNQKVEFGANELENLDKILEKENEEILLKRSYTYWSKELRKTNQTTIGEILNNGISQLKSYMNTISKGKVVNYSSSGVLDKRIEIIKSNPNKLKGFVILVIGFRRILWKPIDEEVISNYNYNKIQSIY</sequence>
<gene>
    <name evidence="3" type="ORF">CHRIB12_LOCUS18451</name>
</gene>
<dbReference type="GO" id="GO:0006355">
    <property type="term" value="P:regulation of DNA-templated transcription"/>
    <property type="evidence" value="ECO:0007669"/>
    <property type="project" value="TreeGrafter"/>
</dbReference>
<comment type="caution">
    <text evidence="3">The sequence shown here is derived from an EMBL/GenBank/DDBJ whole genome shotgun (WGS) entry which is preliminary data.</text>
</comment>
<evidence type="ECO:0000256" key="1">
    <source>
        <dbReference type="PROSITE-ProRule" id="PRU00035"/>
    </source>
</evidence>
<accession>A0A916EHN7</accession>
<feature type="domain" description="Bromo" evidence="2">
    <location>
        <begin position="300"/>
        <end position="348"/>
    </location>
</feature>
<dbReference type="PROSITE" id="PS50014">
    <property type="entry name" value="BROMODOMAIN_2"/>
    <property type="match status" value="1"/>
</dbReference>
<proteinExistence type="predicted"/>
<dbReference type="InterPro" id="IPR050935">
    <property type="entry name" value="Bromo_chromatin_reader"/>
</dbReference>
<dbReference type="GO" id="GO:0005634">
    <property type="term" value="C:nucleus"/>
    <property type="evidence" value="ECO:0007669"/>
    <property type="project" value="TreeGrafter"/>
</dbReference>
<dbReference type="GO" id="GO:0006338">
    <property type="term" value="P:chromatin remodeling"/>
    <property type="evidence" value="ECO:0007669"/>
    <property type="project" value="TreeGrafter"/>
</dbReference>
<evidence type="ECO:0000313" key="4">
    <source>
        <dbReference type="Proteomes" id="UP000684084"/>
    </source>
</evidence>
<dbReference type="PANTHER" id="PTHR22880:SF225">
    <property type="entry name" value="BROMODOMAIN-CONTAINING PROTEIN BET-1-RELATED"/>
    <property type="match status" value="1"/>
</dbReference>
<organism evidence="3 4">
    <name type="scientific">Rhizophagus irregularis</name>
    <dbReference type="NCBI Taxonomy" id="588596"/>
    <lineage>
        <taxon>Eukaryota</taxon>
        <taxon>Fungi</taxon>
        <taxon>Fungi incertae sedis</taxon>
        <taxon>Mucoromycota</taxon>
        <taxon>Glomeromycotina</taxon>
        <taxon>Glomeromycetes</taxon>
        <taxon>Glomerales</taxon>
        <taxon>Glomeraceae</taxon>
        <taxon>Rhizophagus</taxon>
    </lineage>
</organism>
<name>A0A916EHN7_9GLOM</name>
<dbReference type="OrthoDB" id="303107at2759"/>
<dbReference type="Proteomes" id="UP000684084">
    <property type="component" value="Unassembled WGS sequence"/>
</dbReference>
<dbReference type="GO" id="GO:0000785">
    <property type="term" value="C:chromatin"/>
    <property type="evidence" value="ECO:0007669"/>
    <property type="project" value="TreeGrafter"/>
</dbReference>
<dbReference type="VEuPathDB" id="FungiDB:RhiirFUN_017095"/>
<keyword evidence="1" id="KW-0103">Bromodomain</keyword>
<dbReference type="EMBL" id="CAGKOT010000049">
    <property type="protein sequence ID" value="CAB5383543.1"/>
    <property type="molecule type" value="Genomic_DNA"/>
</dbReference>
<dbReference type="InterPro" id="IPR001487">
    <property type="entry name" value="Bromodomain"/>
</dbReference>
<evidence type="ECO:0000313" key="3">
    <source>
        <dbReference type="EMBL" id="CAB5383543.1"/>
    </source>
</evidence>
<reference evidence="3" key="1">
    <citation type="submission" date="2020-05" db="EMBL/GenBank/DDBJ databases">
        <authorList>
            <person name="Rincon C."/>
            <person name="Sanders R I."/>
            <person name="Robbins C."/>
            <person name="Chaturvedi A."/>
        </authorList>
    </citation>
    <scope>NUCLEOTIDE SEQUENCE</scope>
    <source>
        <strain evidence="3">CHB12</strain>
    </source>
</reference>
<dbReference type="SMART" id="SM00297">
    <property type="entry name" value="BROMO"/>
    <property type="match status" value="1"/>
</dbReference>
<protein>
    <recommendedName>
        <fullName evidence="2">Bromo domain-containing protein</fullName>
    </recommendedName>
</protein>
<dbReference type="AlphaFoldDB" id="A0A916EHN7"/>
<evidence type="ECO:0000259" key="2">
    <source>
        <dbReference type="PROSITE" id="PS50014"/>
    </source>
</evidence>
<dbReference type="PANTHER" id="PTHR22880">
    <property type="entry name" value="FALZ-RELATED BROMODOMAIN-CONTAINING PROTEINS"/>
    <property type="match status" value="1"/>
</dbReference>
<dbReference type="Pfam" id="PF00439">
    <property type="entry name" value="Bromodomain"/>
    <property type="match status" value="1"/>
</dbReference>